<dbReference type="STRING" id="665126.ABB55_22795"/>
<evidence type="ECO:0000313" key="2">
    <source>
        <dbReference type="EMBL" id="KPL56074.1"/>
    </source>
</evidence>
<dbReference type="RefSeq" id="WP_054362241.1">
    <property type="nucleotide sequence ID" value="NZ_LJYW01000001.1"/>
</dbReference>
<keyword evidence="3" id="KW-1185">Reference proteome</keyword>
<reference evidence="2 3" key="1">
    <citation type="submission" date="2015-09" db="EMBL/GenBank/DDBJ databases">
        <authorList>
            <person name="Jackson K.R."/>
            <person name="Lunt B.L."/>
            <person name="Fisher J.N.B."/>
            <person name="Gardner A.V."/>
            <person name="Bailey M.E."/>
            <person name="Deus L.M."/>
            <person name="Earl A.S."/>
            <person name="Gibby P.D."/>
            <person name="Hartmann K.A."/>
            <person name="Liu J.E."/>
            <person name="Manci A.M."/>
            <person name="Nielsen D.A."/>
            <person name="Solomon M.B."/>
            <person name="Breakwell D.P."/>
            <person name="Burnett S.H."/>
            <person name="Grose J.H."/>
        </authorList>
    </citation>
    <scope>NUCLEOTIDE SEQUENCE [LARGE SCALE GENOMIC DNA]</scope>
    <source>
        <strain evidence="2 3">16</strain>
    </source>
</reference>
<sequence length="186" mass="19296">MAKIAAAHGVSVAAVESALGALRQGGGTMAQFSHPDFGGMAQWSAGGMSMVGDMFNTAMKAKLDGVLGDLAEALRKNDLPFDEPAGGPEGDPPRQGDWPRQGGWSRQGGWPAEFGPPAAAGSQNDMRYAFFPGVRRLVVEDGGKRVIYDTGAHVIGGVAQQQSSGRTLTFSSQHGTVDLSQLPVVG</sequence>
<reference evidence="2 3" key="2">
    <citation type="submission" date="2015-10" db="EMBL/GenBank/DDBJ databases">
        <title>Draft Genome Sequence of Prosthecomicrobium hirschii ATCC 27832.</title>
        <authorList>
            <person name="Daniel J."/>
            <person name="Givan S.A."/>
            <person name="Brun Y.V."/>
            <person name="Brown P.J."/>
        </authorList>
    </citation>
    <scope>NUCLEOTIDE SEQUENCE [LARGE SCALE GENOMIC DNA]</scope>
    <source>
        <strain evidence="2 3">16</strain>
    </source>
</reference>
<dbReference type="AlphaFoldDB" id="A0A0P6W9Z5"/>
<accession>A0A0P6W9Z5</accession>
<comment type="caution">
    <text evidence="2">The sequence shown here is derived from an EMBL/GenBank/DDBJ whole genome shotgun (WGS) entry which is preliminary data.</text>
</comment>
<protein>
    <recommendedName>
        <fullName evidence="4">SHOCT domain-containing protein</fullName>
    </recommendedName>
</protein>
<gene>
    <name evidence="2" type="ORF">ABB55_22795</name>
</gene>
<organism evidence="2 3">
    <name type="scientific">Prosthecodimorpha hirschii</name>
    <dbReference type="NCBI Taxonomy" id="665126"/>
    <lineage>
        <taxon>Bacteria</taxon>
        <taxon>Pseudomonadati</taxon>
        <taxon>Pseudomonadota</taxon>
        <taxon>Alphaproteobacteria</taxon>
        <taxon>Hyphomicrobiales</taxon>
        <taxon>Ancalomicrobiaceae</taxon>
        <taxon>Prosthecodimorpha</taxon>
    </lineage>
</organism>
<dbReference type="EMBL" id="LJYW01000001">
    <property type="protein sequence ID" value="KPL56074.1"/>
    <property type="molecule type" value="Genomic_DNA"/>
</dbReference>
<evidence type="ECO:0000313" key="3">
    <source>
        <dbReference type="Proteomes" id="UP000048984"/>
    </source>
</evidence>
<dbReference type="Proteomes" id="UP000048984">
    <property type="component" value="Unassembled WGS sequence"/>
</dbReference>
<evidence type="ECO:0008006" key="4">
    <source>
        <dbReference type="Google" id="ProtNLM"/>
    </source>
</evidence>
<proteinExistence type="predicted"/>
<evidence type="ECO:0000256" key="1">
    <source>
        <dbReference type="SAM" id="MobiDB-lite"/>
    </source>
</evidence>
<name>A0A0P6W9Z5_9HYPH</name>
<feature type="region of interest" description="Disordered" evidence="1">
    <location>
        <begin position="78"/>
        <end position="118"/>
    </location>
</feature>